<evidence type="ECO:0000259" key="1">
    <source>
        <dbReference type="Pfam" id="PF07715"/>
    </source>
</evidence>
<dbReference type="Gene3D" id="2.170.130.10">
    <property type="entry name" value="TonB-dependent receptor, plug domain"/>
    <property type="match status" value="1"/>
</dbReference>
<reference evidence="2 3" key="1">
    <citation type="submission" date="2018-04" db="EMBL/GenBank/DDBJ databases">
        <title>Adhaeribacter sp. HMF7616 genome sequencing and assembly.</title>
        <authorList>
            <person name="Kang H."/>
            <person name="Kang J."/>
            <person name="Cha I."/>
            <person name="Kim H."/>
            <person name="Joh K."/>
        </authorList>
    </citation>
    <scope>NUCLEOTIDE SEQUENCE [LARGE SCALE GENOMIC DNA]</scope>
    <source>
        <strain evidence="2 3">HMF7616</strain>
    </source>
</reference>
<protein>
    <recommendedName>
        <fullName evidence="1">TonB-dependent receptor plug domain-containing protein</fullName>
    </recommendedName>
</protein>
<dbReference type="SUPFAM" id="SSF49464">
    <property type="entry name" value="Carboxypeptidase regulatory domain-like"/>
    <property type="match status" value="1"/>
</dbReference>
<dbReference type="OrthoDB" id="1108759at2"/>
<name>A0A369QED2_9BACT</name>
<dbReference type="Gene3D" id="2.60.40.1120">
    <property type="entry name" value="Carboxypeptidase-like, regulatory domain"/>
    <property type="match status" value="1"/>
</dbReference>
<dbReference type="InterPro" id="IPR012910">
    <property type="entry name" value="Plug_dom"/>
</dbReference>
<dbReference type="InterPro" id="IPR037066">
    <property type="entry name" value="Plug_dom_sf"/>
</dbReference>
<gene>
    <name evidence="2" type="ORF">AHMF7616_01674</name>
</gene>
<evidence type="ECO:0000313" key="3">
    <source>
        <dbReference type="Proteomes" id="UP000253919"/>
    </source>
</evidence>
<dbReference type="Pfam" id="PF13715">
    <property type="entry name" value="CarbopepD_reg_2"/>
    <property type="match status" value="1"/>
</dbReference>
<dbReference type="Pfam" id="PF07715">
    <property type="entry name" value="Plug"/>
    <property type="match status" value="1"/>
</dbReference>
<dbReference type="EMBL" id="QASA01000001">
    <property type="protein sequence ID" value="RDC63074.1"/>
    <property type="molecule type" value="Genomic_DNA"/>
</dbReference>
<dbReference type="SUPFAM" id="SSF56935">
    <property type="entry name" value="Porins"/>
    <property type="match status" value="1"/>
</dbReference>
<sequence length="817" mass="92678">MLVKPVLWLFCLLFPVLVFGQTTTLTGLVVDEIGTPLQYANVTIKGNTRGTQTNAQGKFTLTIPTGQEVFIQVKFIGFREQVVQINKTILLAKEIKVMLVSNSQNLSTITISGVNSYTGTSSNNTMRLNPRISKEMPSVFNDFNKVLATLPGVVSNNELSSTYSVRGGNYDENLVYVNGMEIYRPFLVSNAQQEGLSFVNPDLVQNIQFSTGGWQPLYGDKLSSVLSIEYKKPRKFAGSVTGGLMGGALHLETISKNKRTTYLLGVRYKNPQLVFNSLETNGNYQPNFLDAQAYITHNLSKKLLPQTNQPKTTIGILASVARNRYEVIPSYRETSFGTTDRIVRLGIQFNGYERMEYETYQGGVHLKHFFKKSVSTEIIGSALLTRERELRDIAATYAFYEVAPLDNRVKVKNDVVRNVEAGTNFEHARNTLTAKIFTLENRYTWQPSNQSNLQAGFKFSREIVGDAVKEYSLTDSADFITLNRHVASQLNLHSFRYQAFGQHTWQIDSLRSLTYGIRTNYWTVNQEWLISPRVQYTAILPRKPDWIFKAAAGYYYQPPFYRELRNAAAELNTNLKAQKSLHLVLGADYHFIQWSRPFKLSTEIYFKNLSNVVPYEVDNVRLRYFAQNNAKAYAAGLDLRVNGEFINGAESWFSIGIMSTKENIAGDSTIYDLETFKKINKQPLGYLRRPTDQRVTFGFYFQDHIPNNPSLKLYLNGVVGTGLPFSPPGNESLRNQFNMPFYRRVDVGFSKLLTFRASESGSGKSLESLWLSLEVLNLIAANNVVSYSYLKDIYNVTYAVPNYLSSRLVNLRFIARF</sequence>
<organism evidence="2 3">
    <name type="scientific">Adhaeribacter pallidiroseus</name>
    <dbReference type="NCBI Taxonomy" id="2072847"/>
    <lineage>
        <taxon>Bacteria</taxon>
        <taxon>Pseudomonadati</taxon>
        <taxon>Bacteroidota</taxon>
        <taxon>Cytophagia</taxon>
        <taxon>Cytophagales</taxon>
        <taxon>Hymenobacteraceae</taxon>
        <taxon>Adhaeribacter</taxon>
    </lineage>
</organism>
<evidence type="ECO:0000313" key="2">
    <source>
        <dbReference type="EMBL" id="RDC63074.1"/>
    </source>
</evidence>
<dbReference type="InterPro" id="IPR008969">
    <property type="entry name" value="CarboxyPept-like_regulatory"/>
</dbReference>
<accession>A0A369QED2</accession>
<dbReference type="AlphaFoldDB" id="A0A369QED2"/>
<feature type="domain" description="TonB-dependent receptor plug" evidence="1">
    <location>
        <begin position="141"/>
        <end position="220"/>
    </location>
</feature>
<comment type="caution">
    <text evidence="2">The sequence shown here is derived from an EMBL/GenBank/DDBJ whole genome shotgun (WGS) entry which is preliminary data.</text>
</comment>
<keyword evidence="3" id="KW-1185">Reference proteome</keyword>
<proteinExistence type="predicted"/>
<dbReference type="Proteomes" id="UP000253919">
    <property type="component" value="Unassembled WGS sequence"/>
</dbReference>